<dbReference type="SMART" id="SM00320">
    <property type="entry name" value="WD40"/>
    <property type="match status" value="6"/>
</dbReference>
<dbReference type="Pfam" id="PF00400">
    <property type="entry name" value="WD40"/>
    <property type="match status" value="5"/>
</dbReference>
<evidence type="ECO:0000256" key="2">
    <source>
        <dbReference type="ARBA" id="ARBA00022737"/>
    </source>
</evidence>
<dbReference type="RefSeq" id="WP_132118595.1">
    <property type="nucleotide sequence ID" value="NZ_SMJU01000008.1"/>
</dbReference>
<dbReference type="InterPro" id="IPR001680">
    <property type="entry name" value="WD40_rpt"/>
</dbReference>
<dbReference type="SUPFAM" id="SSF50978">
    <property type="entry name" value="WD40 repeat-like"/>
    <property type="match status" value="1"/>
</dbReference>
<name>A0A4R4KB94_9BACT</name>
<keyword evidence="1 3" id="KW-0853">WD repeat</keyword>
<dbReference type="SUPFAM" id="SSF52540">
    <property type="entry name" value="P-loop containing nucleoside triphosphate hydrolases"/>
    <property type="match status" value="1"/>
</dbReference>
<dbReference type="PROSITE" id="PS50294">
    <property type="entry name" value="WD_REPEATS_REGION"/>
    <property type="match status" value="3"/>
</dbReference>
<dbReference type="PANTHER" id="PTHR19879:SF9">
    <property type="entry name" value="TRANSCRIPTION INITIATION FACTOR TFIID SUBUNIT 5"/>
    <property type="match status" value="1"/>
</dbReference>
<dbReference type="Proteomes" id="UP000295706">
    <property type="component" value="Unassembled WGS sequence"/>
</dbReference>
<dbReference type="EMBL" id="SMJU01000008">
    <property type="protein sequence ID" value="TDB64012.1"/>
    <property type="molecule type" value="Genomic_DNA"/>
</dbReference>
<dbReference type="AlphaFoldDB" id="A0A4R4KB94"/>
<organism evidence="7 8">
    <name type="scientific">Arundinibacter roseus</name>
    <dbReference type="NCBI Taxonomy" id="2070510"/>
    <lineage>
        <taxon>Bacteria</taxon>
        <taxon>Pseudomonadati</taxon>
        <taxon>Bacteroidota</taxon>
        <taxon>Cytophagia</taxon>
        <taxon>Cytophagales</taxon>
        <taxon>Spirosomataceae</taxon>
        <taxon>Arundinibacter</taxon>
    </lineage>
</organism>
<dbReference type="Gene3D" id="3.40.50.300">
    <property type="entry name" value="P-loop containing nucleotide triphosphate hydrolases"/>
    <property type="match status" value="1"/>
</dbReference>
<reference evidence="7 8" key="1">
    <citation type="submission" date="2019-02" db="EMBL/GenBank/DDBJ databases">
        <title>Arundinibacter roseus gen. nov., sp. nov., a new member of the family Cytophagaceae.</title>
        <authorList>
            <person name="Szuroczki S."/>
            <person name="Khayer B."/>
            <person name="Sproer C."/>
            <person name="Toumi M."/>
            <person name="Szabo A."/>
            <person name="Felfoldi T."/>
            <person name="Schumann P."/>
            <person name="Toth E."/>
        </authorList>
    </citation>
    <scope>NUCLEOTIDE SEQUENCE [LARGE SCALE GENOMIC DNA]</scope>
    <source>
        <strain evidence="7 8">DMA-k-7a</strain>
    </source>
</reference>
<dbReference type="Pfam" id="PF20703">
    <property type="entry name" value="nSTAND1"/>
    <property type="match status" value="1"/>
</dbReference>
<dbReference type="InterPro" id="IPR036322">
    <property type="entry name" value="WD40_repeat_dom_sf"/>
</dbReference>
<dbReference type="Gene3D" id="2.130.10.10">
    <property type="entry name" value="YVTN repeat-like/Quinoprotein amine dehydrogenase"/>
    <property type="match status" value="2"/>
</dbReference>
<dbReference type="OrthoDB" id="414967at2"/>
<keyword evidence="5" id="KW-0472">Membrane</keyword>
<feature type="repeat" description="WD" evidence="3">
    <location>
        <begin position="881"/>
        <end position="922"/>
    </location>
</feature>
<evidence type="ECO:0000313" key="7">
    <source>
        <dbReference type="EMBL" id="TDB64012.1"/>
    </source>
</evidence>
<evidence type="ECO:0000259" key="6">
    <source>
        <dbReference type="Pfam" id="PF20703"/>
    </source>
</evidence>
<dbReference type="InterPro" id="IPR027417">
    <property type="entry name" value="P-loop_NTPase"/>
</dbReference>
<dbReference type="InterPro" id="IPR019775">
    <property type="entry name" value="WD40_repeat_CS"/>
</dbReference>
<feature type="region of interest" description="Disordered" evidence="4">
    <location>
        <begin position="519"/>
        <end position="544"/>
    </location>
</feature>
<comment type="caution">
    <text evidence="7">The sequence shown here is derived from an EMBL/GenBank/DDBJ whole genome shotgun (WGS) entry which is preliminary data.</text>
</comment>
<protein>
    <recommendedName>
        <fullName evidence="6">Novel STAND NTPase 1 domain-containing protein</fullName>
    </recommendedName>
</protein>
<sequence>MSVNSRYTNPFPGLRSFESQDSDLFFGRESHIKVLRNKLSLTRFLAIVASSGSGKSSLIKAGLIPSLRREKLQGAVADAWEIILFKPGAKPLTAFCKAIYRALYGSSAGYEAFEEELKHDPQAVFPYLKKMADKNILLVIDQFEEAFRYAESEPDDSNVTQTTRLIALILRLIVQQECQVYVVLTMRSDYLDECTNYPGFTEVINEGYYLLPKMNPEEIRQAITQPVVLKGAVIAPGLTERLLTEVHTSYDPLPILQHALMRTWDYWEKHDPTHPLDEVHYEAIGTMKEAISRHAEEIYHALPDSQSRVATERLFKALIVLAPGDIGIMRPARLRTIVRVTGMPEDVLMDVINRFRQQGTSILTPSYTQKIDRESFVDISLEKIMLLWERLREWIQEETESAKLYKKLGVSAQLNQAGKTGLLINPELQTALKWLKEKQPSKEWAEKHDPYFERVINYLDHSRIEYENTIKSNEDKQKRELKRARYFAIVMGIGSLMSLLFLVISLVLRYDAEQSRKQSLEKEKLAMSERSRAEEQTKESISQKRIAEQQEMIAEQQRRLTEEQRSIAVREQQLAQVKRLEAEVAKQVAVLERMKADTAQRIAVKQKDLAVLAKAEADLMRFQADSARRVAILSQKDAEEQRGKAIARSVAIQSYQMADNAQDALPGLLAIQAYRFNVRNKGQADNPDIFRALSKATDSKTILRWHRDIVRTLVPTGKADQYASTGDDGTVKLWSTNLDQQPTVQTFATAEKVAPSLRAIGIAADGASLLAGSSRGMLYHWSTADPAALPKVVKAHAGVVTSIIVPKKSSQVITVGGDGTIRTWKLSANGLDSLQNLKSGIDIFCARLTPDGKRLACGSSKGRVVIFDLANLDKEPETYNYYGFGTRVTALAFSPSGTNLITANSSGALYQWNFTKNKIDRIGLPLSGRHTSSVNDIVFSPNGAFMATCSYDWTVHLWNYENISNRQIQPIVIDDYDTWVLGLAFSPDSKQLVACGADRTIRAWNIDPRDLYEQVVKKADRDMTVDEWNRFIGKDIPYEKIVQSTTQ</sequence>
<proteinExistence type="predicted"/>
<accession>A0A4R4KB94</accession>
<gene>
    <name evidence="7" type="ORF">EZE20_13790</name>
</gene>
<feature type="repeat" description="WD" evidence="3">
    <location>
        <begin position="793"/>
        <end position="827"/>
    </location>
</feature>
<keyword evidence="5" id="KW-0812">Transmembrane</keyword>
<dbReference type="PANTHER" id="PTHR19879">
    <property type="entry name" value="TRANSCRIPTION INITIATION FACTOR TFIID"/>
    <property type="match status" value="1"/>
</dbReference>
<evidence type="ECO:0000256" key="3">
    <source>
        <dbReference type="PROSITE-ProRule" id="PRU00221"/>
    </source>
</evidence>
<dbReference type="PROSITE" id="PS50082">
    <property type="entry name" value="WD_REPEATS_2"/>
    <property type="match status" value="5"/>
</dbReference>
<evidence type="ECO:0000256" key="5">
    <source>
        <dbReference type="SAM" id="Phobius"/>
    </source>
</evidence>
<feature type="transmembrane region" description="Helical" evidence="5">
    <location>
        <begin position="486"/>
        <end position="508"/>
    </location>
</feature>
<dbReference type="InterPro" id="IPR015943">
    <property type="entry name" value="WD40/YVTN_repeat-like_dom_sf"/>
</dbReference>
<evidence type="ECO:0000313" key="8">
    <source>
        <dbReference type="Proteomes" id="UP000295706"/>
    </source>
</evidence>
<evidence type="ECO:0000256" key="1">
    <source>
        <dbReference type="ARBA" id="ARBA00022574"/>
    </source>
</evidence>
<keyword evidence="2" id="KW-0677">Repeat</keyword>
<dbReference type="PROSITE" id="PS00678">
    <property type="entry name" value="WD_REPEATS_1"/>
    <property type="match status" value="1"/>
</dbReference>
<feature type="repeat" description="WD" evidence="3">
    <location>
        <begin position="703"/>
        <end position="744"/>
    </location>
</feature>
<dbReference type="InterPro" id="IPR049052">
    <property type="entry name" value="nSTAND1"/>
</dbReference>
<feature type="repeat" description="WD" evidence="3">
    <location>
        <begin position="973"/>
        <end position="1014"/>
    </location>
</feature>
<keyword evidence="8" id="KW-1185">Reference proteome</keyword>
<evidence type="ECO:0000256" key="4">
    <source>
        <dbReference type="SAM" id="MobiDB-lite"/>
    </source>
</evidence>
<feature type="repeat" description="WD" evidence="3">
    <location>
        <begin position="927"/>
        <end position="968"/>
    </location>
</feature>
<keyword evidence="5" id="KW-1133">Transmembrane helix</keyword>
<feature type="domain" description="Novel STAND NTPase 1" evidence="6">
    <location>
        <begin position="10"/>
        <end position="413"/>
    </location>
</feature>